<accession>A0AAJ1R587</accession>
<proteinExistence type="predicted"/>
<dbReference type="Gene3D" id="3.30.70.1060">
    <property type="entry name" value="Dimeric alpha+beta barrel"/>
    <property type="match status" value="1"/>
</dbReference>
<dbReference type="EMBL" id="JAUHGV010000008">
    <property type="protein sequence ID" value="MDN4012552.1"/>
    <property type="molecule type" value="Genomic_DNA"/>
</dbReference>
<organism evidence="1 2">
    <name type="scientific">Chryseobacterium gambrini</name>
    <dbReference type="NCBI Taxonomy" id="373672"/>
    <lineage>
        <taxon>Bacteria</taxon>
        <taxon>Pseudomonadati</taxon>
        <taxon>Bacteroidota</taxon>
        <taxon>Flavobacteriia</taxon>
        <taxon>Flavobacteriales</taxon>
        <taxon>Weeksellaceae</taxon>
        <taxon>Chryseobacterium group</taxon>
        <taxon>Chryseobacterium</taxon>
    </lineage>
</organism>
<dbReference type="RefSeq" id="WP_214589098.1">
    <property type="nucleotide sequence ID" value="NZ_JAUHGV010000008.1"/>
</dbReference>
<protein>
    <recommendedName>
        <fullName evidence="3">Muconolactone delta-isomerase</fullName>
    </recommendedName>
</protein>
<evidence type="ECO:0008006" key="3">
    <source>
        <dbReference type="Google" id="ProtNLM"/>
    </source>
</evidence>
<dbReference type="Proteomes" id="UP001225933">
    <property type="component" value="Unassembled WGS sequence"/>
</dbReference>
<dbReference type="AlphaFoldDB" id="A0AAJ1R587"/>
<evidence type="ECO:0000313" key="2">
    <source>
        <dbReference type="Proteomes" id="UP001225933"/>
    </source>
</evidence>
<evidence type="ECO:0000313" key="1">
    <source>
        <dbReference type="EMBL" id="MDN4012552.1"/>
    </source>
</evidence>
<sequence length="88" mass="10274">MNRIQVILAIDTNNLPENFQQILKHEQEVLADWKEKGILEHLFLTQTKDAAVIILKEVDEANAKELIETLPLYQIKKSVEYLNLVKQF</sequence>
<comment type="caution">
    <text evidence="1">The sequence shown here is derived from an EMBL/GenBank/DDBJ whole genome shotgun (WGS) entry which is preliminary data.</text>
</comment>
<name>A0AAJ1R587_9FLAO</name>
<reference evidence="1" key="1">
    <citation type="submission" date="2023-06" db="EMBL/GenBank/DDBJ databases">
        <title>Two Chryseobacterium gambrini strains from China.</title>
        <authorList>
            <person name="Zeng J."/>
            <person name="Wu Y."/>
        </authorList>
    </citation>
    <scope>NUCLEOTIDE SEQUENCE</scope>
    <source>
        <strain evidence="1">SQ219</strain>
    </source>
</reference>
<gene>
    <name evidence="1" type="ORF">QX233_08790</name>
</gene>